<reference evidence="3" key="1">
    <citation type="journal article" date="2020" name="mSystems">
        <title>Genome- and Community-Level Interaction Insights into Carbon Utilization and Element Cycling Functions of Hydrothermarchaeota in Hydrothermal Sediment.</title>
        <authorList>
            <person name="Zhou Z."/>
            <person name="Liu Y."/>
            <person name="Xu W."/>
            <person name="Pan J."/>
            <person name="Luo Z.H."/>
            <person name="Li M."/>
        </authorList>
    </citation>
    <scope>NUCLEOTIDE SEQUENCE [LARGE SCALE GENOMIC DNA]</scope>
    <source>
        <strain evidence="3">SpSt-774</strain>
    </source>
</reference>
<dbReference type="InterPro" id="IPR005653">
    <property type="entry name" value="OstA-like_N"/>
</dbReference>
<dbReference type="EMBL" id="DTGZ01000171">
    <property type="protein sequence ID" value="HGV98424.1"/>
    <property type="molecule type" value="Genomic_DNA"/>
</dbReference>
<name>A0A7C4TCW0_UNCW3</name>
<protein>
    <recommendedName>
        <fullName evidence="2">Organic solvent tolerance-like N-terminal domain-containing protein</fullName>
    </recommendedName>
</protein>
<proteinExistence type="predicted"/>
<evidence type="ECO:0000259" key="2">
    <source>
        <dbReference type="Pfam" id="PF13100"/>
    </source>
</evidence>
<dbReference type="Pfam" id="PF13100">
    <property type="entry name" value="OstA_2"/>
    <property type="match status" value="1"/>
</dbReference>
<organism evidence="3">
    <name type="scientific">candidate division WOR-3 bacterium</name>
    <dbReference type="NCBI Taxonomy" id="2052148"/>
    <lineage>
        <taxon>Bacteria</taxon>
        <taxon>Bacteria division WOR-3</taxon>
    </lineage>
</organism>
<dbReference type="GO" id="GO:0009279">
    <property type="term" value="C:cell outer membrane"/>
    <property type="evidence" value="ECO:0007669"/>
    <property type="project" value="TreeGrafter"/>
</dbReference>
<evidence type="ECO:0000256" key="1">
    <source>
        <dbReference type="ARBA" id="ARBA00023237"/>
    </source>
</evidence>
<comment type="caution">
    <text evidence="3">The sequence shown here is derived from an EMBL/GenBank/DDBJ whole genome shotgun (WGS) entry which is preliminary data.</text>
</comment>
<dbReference type="Gene3D" id="2.60.450.10">
    <property type="entry name" value="Lipopolysaccharide (LPS) transport protein A like domain"/>
    <property type="match status" value="1"/>
</dbReference>
<dbReference type="PANTHER" id="PTHR30189">
    <property type="entry name" value="LPS-ASSEMBLY PROTEIN"/>
    <property type="match status" value="1"/>
</dbReference>
<sequence>MNITIFYPLILLSLTPFRADRVEIVKEDGKSIVYLFGNVTIEQESTTITCLEAQLNETDGLVLLKDSILIKNPDGEIKAENAIYYFESRTGFLRRNVALSRRDQVITADSLDYDGIKKFLRMWGNIKIEDLRNEQIAYGEEGWYDIGEEKGSLKKNPHLEISRKDKSPMLIRAREFFLLNKENKFYGYDSIEGTIDSITIYCDTMEYNLKEDHGFLKRPIVREKKNELQGDFGEFLLREKNLEYFKVFNGTGNYWTKEGSQNIVSGDTITILFKENRAFRVWIEGSPKGVLILKEKENAKD</sequence>
<evidence type="ECO:0000313" key="3">
    <source>
        <dbReference type="EMBL" id="HGV98424.1"/>
    </source>
</evidence>
<dbReference type="InterPro" id="IPR050218">
    <property type="entry name" value="LptD"/>
</dbReference>
<feature type="domain" description="Organic solvent tolerance-like N-terminal" evidence="2">
    <location>
        <begin position="18"/>
        <end position="119"/>
    </location>
</feature>
<dbReference type="GO" id="GO:1990351">
    <property type="term" value="C:transporter complex"/>
    <property type="evidence" value="ECO:0007669"/>
    <property type="project" value="TreeGrafter"/>
</dbReference>
<gene>
    <name evidence="3" type="ORF">ENV60_09055</name>
</gene>
<keyword evidence="1" id="KW-0998">Cell outer membrane</keyword>
<dbReference type="AlphaFoldDB" id="A0A7C4TCW0"/>
<accession>A0A7C4TCW0</accession>
<keyword evidence="1" id="KW-0472">Membrane</keyword>
<dbReference type="PANTHER" id="PTHR30189:SF1">
    <property type="entry name" value="LPS-ASSEMBLY PROTEIN LPTD"/>
    <property type="match status" value="1"/>
</dbReference>